<protein>
    <submittedName>
        <fullName evidence="1">Uncharacterized protein</fullName>
    </submittedName>
</protein>
<keyword evidence="2" id="KW-1185">Reference proteome</keyword>
<reference evidence="1 2" key="1">
    <citation type="journal article" date="2013" name="Proc. Natl. Acad. Sci. U.S.A.">
        <title>Fine-scale variation in meiotic recombination in Mimulus inferred from population shotgun sequencing.</title>
        <authorList>
            <person name="Hellsten U."/>
            <person name="Wright K.M."/>
            <person name="Jenkins J."/>
            <person name="Shu S."/>
            <person name="Yuan Y."/>
            <person name="Wessler S.R."/>
            <person name="Schmutz J."/>
            <person name="Willis J.H."/>
            <person name="Rokhsar D.S."/>
        </authorList>
    </citation>
    <scope>NUCLEOTIDE SEQUENCE [LARGE SCALE GENOMIC DNA]</scope>
    <source>
        <strain evidence="2">cv. DUN x IM62</strain>
    </source>
</reference>
<dbReference type="Proteomes" id="UP000030748">
    <property type="component" value="Unassembled WGS sequence"/>
</dbReference>
<gene>
    <name evidence="1" type="ORF">MIMGU_mgv1a016870mg</name>
</gene>
<dbReference type="EMBL" id="KI632299">
    <property type="protein sequence ID" value="EYU19320.1"/>
    <property type="molecule type" value="Genomic_DNA"/>
</dbReference>
<evidence type="ECO:0000313" key="2">
    <source>
        <dbReference type="Proteomes" id="UP000030748"/>
    </source>
</evidence>
<dbReference type="STRING" id="4155.A0A022PYK7"/>
<organism evidence="1 2">
    <name type="scientific">Erythranthe guttata</name>
    <name type="common">Yellow monkey flower</name>
    <name type="synonym">Mimulus guttatus</name>
    <dbReference type="NCBI Taxonomy" id="4155"/>
    <lineage>
        <taxon>Eukaryota</taxon>
        <taxon>Viridiplantae</taxon>
        <taxon>Streptophyta</taxon>
        <taxon>Embryophyta</taxon>
        <taxon>Tracheophyta</taxon>
        <taxon>Spermatophyta</taxon>
        <taxon>Magnoliopsida</taxon>
        <taxon>eudicotyledons</taxon>
        <taxon>Gunneridae</taxon>
        <taxon>Pentapetalae</taxon>
        <taxon>asterids</taxon>
        <taxon>lamiids</taxon>
        <taxon>Lamiales</taxon>
        <taxon>Phrymaceae</taxon>
        <taxon>Erythranthe</taxon>
    </lineage>
</organism>
<evidence type="ECO:0000313" key="1">
    <source>
        <dbReference type="EMBL" id="EYU19320.1"/>
    </source>
</evidence>
<accession>A0A022PYK7</accession>
<dbReference type="AlphaFoldDB" id="A0A022PYK7"/>
<name>A0A022PYK7_ERYGU</name>
<proteinExistence type="predicted"/>
<sequence length="103" mass="11595">MYSTPLGFAKPLINFPPNQRTQKNWHFSLKPTKKLQPHSRPRVLLPRAASNSKPSVNSGAGDEDFVTKVLKENSSQIEPKYLVGNKLYTYIEGDGEFGEKGFE</sequence>